<keyword evidence="2" id="KW-1185">Reference proteome</keyword>
<dbReference type="InterPro" id="IPR029035">
    <property type="entry name" value="DHS-like_NAD/FAD-binding_dom"/>
</dbReference>
<sequence length="567" mass="61540">MPIATVGEALASLRANHPSLLDDLNRGDRAFWVGSGVSFDQVPGLGELLHRVLEFLRANIDAAATDDMHRDALDRIIEEHLPSELATFRADPCAWPIPTDLSELETSYSEVLGTEVGDRPQDYLLWDAVDVRQTYGSPDINPGPDHQLIAFLIHEGVLTDIVTTNWDGLLEKAVEESAPAGNPPPLAVVMSSESFRTARGRCTLYKAHGCAVLAREDEANRQYLVAQTTDIAKWLNAAIYAPMVERLRTLARTRRSLMLGLSVQDYNLLSQIAGASEDLPWHWDPRDPAYLFAELVIKTSQRNVLQVAYDNYTEHRVPICGNSATGMYSGLLLGASVVHVVTEKMRLGISYAPAFAGSAAVVDGLGAGVTRLETGIVEDASGNLGRLVELIRAGISSMTNRYFDPTSTLGDDEYAPFYGQPLGLGVDDHFKRSGLPELSVALGLLGLGVERHHWTMAVGTGTAVESGVIELTSGHLSRKPSKVVLTRDWTATNALTASDLWTSDPGDILVIQATGDHEIRYARGVSGGIGSGRTAKHDRRQIWLTDLESHAGDIDALMDAFRAEVSV</sequence>
<comment type="caution">
    <text evidence="1">The sequence shown here is derived from an EMBL/GenBank/DDBJ whole genome shotgun (WGS) entry which is preliminary data.</text>
</comment>
<reference evidence="1 2" key="1">
    <citation type="submission" date="2018-09" db="EMBL/GenBank/DDBJ databases">
        <title>Genome sequencing of Nocardioides immobilis CCTCC AB 2017083 for comparison to Nocardioides silvaticus.</title>
        <authorList>
            <person name="Li C."/>
            <person name="Wang G."/>
        </authorList>
    </citation>
    <scope>NUCLEOTIDE SEQUENCE [LARGE SCALE GENOMIC DNA]</scope>
    <source>
        <strain evidence="1 2">CCTCC AB 2017083</strain>
    </source>
</reference>
<proteinExistence type="predicted"/>
<dbReference type="AlphaFoldDB" id="A0A417XYE9"/>
<evidence type="ECO:0000313" key="1">
    <source>
        <dbReference type="EMBL" id="RHW25398.1"/>
    </source>
</evidence>
<dbReference type="SUPFAM" id="SSF52467">
    <property type="entry name" value="DHS-like NAD/FAD-binding domain"/>
    <property type="match status" value="1"/>
</dbReference>
<gene>
    <name evidence="1" type="ORF">D0Z08_19410</name>
</gene>
<accession>A0A417XYE9</accession>
<dbReference type="EMBL" id="QXGH01000024">
    <property type="protein sequence ID" value="RHW25398.1"/>
    <property type="molecule type" value="Genomic_DNA"/>
</dbReference>
<dbReference type="Proteomes" id="UP000283644">
    <property type="component" value="Unassembled WGS sequence"/>
</dbReference>
<dbReference type="RefSeq" id="WP_118926913.1">
    <property type="nucleotide sequence ID" value="NZ_QXGH01000024.1"/>
</dbReference>
<protein>
    <submittedName>
        <fullName evidence="1">Uncharacterized protein</fullName>
    </submittedName>
</protein>
<dbReference type="OrthoDB" id="9148542at2"/>
<evidence type="ECO:0000313" key="2">
    <source>
        <dbReference type="Proteomes" id="UP000283644"/>
    </source>
</evidence>
<dbReference type="Pfam" id="PF13289">
    <property type="entry name" value="SIR2_2"/>
    <property type="match status" value="1"/>
</dbReference>
<organism evidence="1 2">
    <name type="scientific">Nocardioides immobilis</name>
    <dbReference type="NCBI Taxonomy" id="2049295"/>
    <lineage>
        <taxon>Bacteria</taxon>
        <taxon>Bacillati</taxon>
        <taxon>Actinomycetota</taxon>
        <taxon>Actinomycetes</taxon>
        <taxon>Propionibacteriales</taxon>
        <taxon>Nocardioidaceae</taxon>
        <taxon>Nocardioides</taxon>
    </lineage>
</organism>
<name>A0A417XYE9_9ACTN</name>